<proteinExistence type="predicted"/>
<protein>
    <recommendedName>
        <fullName evidence="1">Glyoxalase/fosfomycin resistance/dioxygenase domain-containing protein</fullName>
    </recommendedName>
</protein>
<dbReference type="SUPFAM" id="SSF54593">
    <property type="entry name" value="Glyoxalase/Bleomycin resistance protein/Dihydroxybiphenyl dioxygenase"/>
    <property type="match status" value="1"/>
</dbReference>
<dbReference type="PANTHER" id="PTHR33990:SF1">
    <property type="entry name" value="PROTEIN YJDN"/>
    <property type="match status" value="1"/>
</dbReference>
<dbReference type="STRING" id="160454.RV10_GL004192"/>
<dbReference type="OrthoDB" id="9795306at2"/>
<accession>R2SYJ2</accession>
<dbReference type="AlphaFoldDB" id="R2SYJ2"/>
<evidence type="ECO:0000313" key="2">
    <source>
        <dbReference type="EMBL" id="EOH93069.1"/>
    </source>
</evidence>
<name>R2SYJ2_9ENTE</name>
<dbReference type="PATRIC" id="fig|1158607.3.peg.2701"/>
<dbReference type="Gene3D" id="3.10.180.10">
    <property type="entry name" value="2,3-Dihydroxybiphenyl 1,2-Dioxygenase, domain 1"/>
    <property type="match status" value="1"/>
</dbReference>
<feature type="domain" description="Glyoxalase/fosfomycin resistance/dioxygenase" evidence="1">
    <location>
        <begin position="10"/>
        <end position="131"/>
    </location>
</feature>
<dbReference type="eggNOG" id="COG2764">
    <property type="taxonomic scope" value="Bacteria"/>
</dbReference>
<comment type="caution">
    <text evidence="2">The sequence shown here is derived from an EMBL/GenBank/DDBJ whole genome shotgun (WGS) entry which is preliminary data.</text>
</comment>
<organism evidence="2 3">
    <name type="scientific">Enterococcus pallens ATCC BAA-351</name>
    <dbReference type="NCBI Taxonomy" id="1158607"/>
    <lineage>
        <taxon>Bacteria</taxon>
        <taxon>Bacillati</taxon>
        <taxon>Bacillota</taxon>
        <taxon>Bacilli</taxon>
        <taxon>Lactobacillales</taxon>
        <taxon>Enterococcaceae</taxon>
        <taxon>Enterococcus</taxon>
    </lineage>
</organism>
<dbReference type="EMBL" id="AJAQ01000018">
    <property type="protein sequence ID" value="EOH93069.1"/>
    <property type="molecule type" value="Genomic_DNA"/>
</dbReference>
<dbReference type="PANTHER" id="PTHR33990">
    <property type="entry name" value="PROTEIN YJDN-RELATED"/>
    <property type="match status" value="1"/>
</dbReference>
<gene>
    <name evidence="2" type="ORF">UAU_02711</name>
</gene>
<keyword evidence="3" id="KW-1185">Reference proteome</keyword>
<evidence type="ECO:0000259" key="1">
    <source>
        <dbReference type="Pfam" id="PF00903"/>
    </source>
</evidence>
<dbReference type="InterPro" id="IPR029068">
    <property type="entry name" value="Glyas_Bleomycin-R_OHBP_Dase"/>
</dbReference>
<sequence>MIKEGMLFLYFSGQCDQALAFYSEVLQAQVLEKTTYLEAEMSGGTDSDHLIMNATMQLGNLKVCASDLLESKPVIGNHTSIWLEIDTEENLRQAFNRFEKADSQLITKPELTFWNSVYCKVQDPFGVFWEFNSQLSQ</sequence>
<evidence type="ECO:0000313" key="3">
    <source>
        <dbReference type="Proteomes" id="UP000013782"/>
    </source>
</evidence>
<dbReference type="RefSeq" id="WP_010757698.1">
    <property type="nucleotide sequence ID" value="NZ_ASWD01000001.1"/>
</dbReference>
<dbReference type="HOGENOM" id="CLU_046006_17_1_9"/>
<reference evidence="2 3" key="1">
    <citation type="submission" date="2013-02" db="EMBL/GenBank/DDBJ databases">
        <title>The Genome Sequence of Enterococcus pallens BAA-351.</title>
        <authorList>
            <consortium name="The Broad Institute Genome Sequencing Platform"/>
            <consortium name="The Broad Institute Genome Sequencing Center for Infectious Disease"/>
            <person name="Earl A.M."/>
            <person name="Gilmore M.S."/>
            <person name="Lebreton F."/>
            <person name="Walker B."/>
            <person name="Young S.K."/>
            <person name="Zeng Q."/>
            <person name="Gargeya S."/>
            <person name="Fitzgerald M."/>
            <person name="Haas B."/>
            <person name="Abouelleil A."/>
            <person name="Alvarado L."/>
            <person name="Arachchi H.M."/>
            <person name="Berlin A.M."/>
            <person name="Chapman S.B."/>
            <person name="Dewar J."/>
            <person name="Goldberg J."/>
            <person name="Griggs A."/>
            <person name="Gujja S."/>
            <person name="Hansen M."/>
            <person name="Howarth C."/>
            <person name="Imamovic A."/>
            <person name="Larimer J."/>
            <person name="McCowan C."/>
            <person name="Murphy C."/>
            <person name="Neiman D."/>
            <person name="Pearson M."/>
            <person name="Priest M."/>
            <person name="Roberts A."/>
            <person name="Saif S."/>
            <person name="Shea T."/>
            <person name="Sisk P."/>
            <person name="Sykes S."/>
            <person name="Wortman J."/>
            <person name="Nusbaum C."/>
            <person name="Birren B."/>
        </authorList>
    </citation>
    <scope>NUCLEOTIDE SEQUENCE [LARGE SCALE GENOMIC DNA]</scope>
    <source>
        <strain evidence="2 3">ATCC BAA-351</strain>
    </source>
</reference>
<dbReference type="Proteomes" id="UP000013782">
    <property type="component" value="Unassembled WGS sequence"/>
</dbReference>
<dbReference type="Pfam" id="PF00903">
    <property type="entry name" value="Glyoxalase"/>
    <property type="match status" value="1"/>
</dbReference>
<dbReference type="InterPro" id="IPR004360">
    <property type="entry name" value="Glyas_Fos-R_dOase_dom"/>
</dbReference>